<evidence type="ECO:0000313" key="2">
    <source>
        <dbReference type="EMBL" id="CAL8068268.1"/>
    </source>
</evidence>
<dbReference type="Gene3D" id="3.40.525.10">
    <property type="entry name" value="CRAL-TRIO lipid binding domain"/>
    <property type="match status" value="1"/>
</dbReference>
<dbReference type="Pfam" id="PF00650">
    <property type="entry name" value="CRAL_TRIO"/>
    <property type="match status" value="1"/>
</dbReference>
<dbReference type="Gene3D" id="1.20.5.1200">
    <property type="entry name" value="Alpha-tocopherol transfer"/>
    <property type="match status" value="1"/>
</dbReference>
<dbReference type="InterPro" id="IPR001251">
    <property type="entry name" value="CRAL-TRIO_dom"/>
</dbReference>
<dbReference type="Proteomes" id="UP001642540">
    <property type="component" value="Unassembled WGS sequence"/>
</dbReference>
<dbReference type="PROSITE" id="PS50191">
    <property type="entry name" value="CRAL_TRIO"/>
    <property type="match status" value="1"/>
</dbReference>
<dbReference type="PANTHER" id="PTHR10174:SF130">
    <property type="entry name" value="ALPHA-TOCOPHEROL TRANSFER PROTEIN-LIKE"/>
    <property type="match status" value="1"/>
</dbReference>
<dbReference type="SUPFAM" id="SSF52087">
    <property type="entry name" value="CRAL/TRIO domain"/>
    <property type="match status" value="1"/>
</dbReference>
<evidence type="ECO:0000259" key="1">
    <source>
        <dbReference type="PROSITE" id="PS50191"/>
    </source>
</evidence>
<proteinExistence type="predicted"/>
<dbReference type="InterPro" id="IPR036865">
    <property type="entry name" value="CRAL-TRIO_dom_sf"/>
</dbReference>
<feature type="domain" description="CRAL-TRIO" evidence="1">
    <location>
        <begin position="70"/>
        <end position="228"/>
    </location>
</feature>
<accession>A0ABP1PLX1</accession>
<sequence length="252" mass="29511">MEGKEQSLPLEEFRKLLSPSDLENIPSGINENEYLLRFLRFKENPKRAYETFVKYHKFQHSDKEFFSKVRPSVLKYVLDAKIFTKQPGNDADGWPVLLLRSKRWNPSEVSVTDIMYVSTLLLEEISRRRSSGVSIVIDWDGFGFAHYRQITYRNLVRGFAILQGTFPISFKAIHQLNPSMVSKIFFSLLSAKLKKRIHLHGTDLESLAAHIPKSSLPVEYGGFSEEDEDKEFMDTLYKNEEYYYKLIEHREK</sequence>
<keyword evidence="3" id="KW-1185">Reference proteome</keyword>
<dbReference type="CDD" id="cd00170">
    <property type="entry name" value="SEC14"/>
    <property type="match status" value="1"/>
</dbReference>
<dbReference type="EMBL" id="CAXLJM020000001">
    <property type="protein sequence ID" value="CAL8068268.1"/>
    <property type="molecule type" value="Genomic_DNA"/>
</dbReference>
<dbReference type="SMART" id="SM00516">
    <property type="entry name" value="SEC14"/>
    <property type="match status" value="1"/>
</dbReference>
<comment type="caution">
    <text evidence="2">The sequence shown here is derived from an EMBL/GenBank/DDBJ whole genome shotgun (WGS) entry which is preliminary data.</text>
</comment>
<protein>
    <recommendedName>
        <fullName evidence="1">CRAL-TRIO domain-containing protein</fullName>
    </recommendedName>
</protein>
<organism evidence="2 3">
    <name type="scientific">Orchesella dallaii</name>
    <dbReference type="NCBI Taxonomy" id="48710"/>
    <lineage>
        <taxon>Eukaryota</taxon>
        <taxon>Metazoa</taxon>
        <taxon>Ecdysozoa</taxon>
        <taxon>Arthropoda</taxon>
        <taxon>Hexapoda</taxon>
        <taxon>Collembola</taxon>
        <taxon>Entomobryomorpha</taxon>
        <taxon>Entomobryoidea</taxon>
        <taxon>Orchesellidae</taxon>
        <taxon>Orchesellinae</taxon>
        <taxon>Orchesella</taxon>
    </lineage>
</organism>
<evidence type="ECO:0000313" key="3">
    <source>
        <dbReference type="Proteomes" id="UP001642540"/>
    </source>
</evidence>
<dbReference type="PANTHER" id="PTHR10174">
    <property type="entry name" value="ALPHA-TOCOPHEROL TRANSFER PROTEIN-RELATED"/>
    <property type="match status" value="1"/>
</dbReference>
<name>A0ABP1PLX1_9HEXA</name>
<gene>
    <name evidence="2" type="ORF">ODALV1_LOCUS188</name>
</gene>
<reference evidence="2 3" key="1">
    <citation type="submission" date="2024-08" db="EMBL/GenBank/DDBJ databases">
        <authorList>
            <person name="Cucini C."/>
            <person name="Frati F."/>
        </authorList>
    </citation>
    <scope>NUCLEOTIDE SEQUENCE [LARGE SCALE GENOMIC DNA]</scope>
</reference>